<dbReference type="Proteomes" id="UP000075714">
    <property type="component" value="Unassembled WGS sequence"/>
</dbReference>
<evidence type="ECO:0000313" key="2">
    <source>
        <dbReference type="EMBL" id="KXZ45818.1"/>
    </source>
</evidence>
<sequence>MEAGAQVANELYTELEEEVYNELEQFVADPAFVAALEKPGGKEGLLARWTKGLGSQSSLRRRTHLGAANTGQASASAVTDANEASSEEAGEGGQGEEGWVTVDKKDAVASMAYYIAACIIDLPEAQSLSPKQLQAALVDALRMYQNPWLMRALITALWAVSRISMRILL</sequence>
<accession>A0A150G7L6</accession>
<dbReference type="AlphaFoldDB" id="A0A150G7L6"/>
<dbReference type="PANTHER" id="PTHR33874">
    <property type="entry name" value="RING FINGER PROTEIN"/>
    <property type="match status" value="1"/>
</dbReference>
<dbReference type="EMBL" id="LSYV01000051">
    <property type="protein sequence ID" value="KXZ45818.1"/>
    <property type="molecule type" value="Genomic_DNA"/>
</dbReference>
<keyword evidence="3" id="KW-1185">Reference proteome</keyword>
<evidence type="ECO:0000313" key="3">
    <source>
        <dbReference type="Proteomes" id="UP000075714"/>
    </source>
</evidence>
<name>A0A150G7L6_GONPE</name>
<evidence type="ECO:0000256" key="1">
    <source>
        <dbReference type="SAM" id="MobiDB-lite"/>
    </source>
</evidence>
<dbReference type="OrthoDB" id="2014733at2759"/>
<feature type="region of interest" description="Disordered" evidence="1">
    <location>
        <begin position="64"/>
        <end position="97"/>
    </location>
</feature>
<proteinExistence type="predicted"/>
<reference evidence="3" key="1">
    <citation type="journal article" date="2016" name="Nat. Commun.">
        <title>The Gonium pectorale genome demonstrates co-option of cell cycle regulation during the evolution of multicellularity.</title>
        <authorList>
            <person name="Hanschen E.R."/>
            <person name="Marriage T.N."/>
            <person name="Ferris P.J."/>
            <person name="Hamaji T."/>
            <person name="Toyoda A."/>
            <person name="Fujiyama A."/>
            <person name="Neme R."/>
            <person name="Noguchi H."/>
            <person name="Minakuchi Y."/>
            <person name="Suzuki M."/>
            <person name="Kawai-Toyooka H."/>
            <person name="Smith D.R."/>
            <person name="Sparks H."/>
            <person name="Anderson J."/>
            <person name="Bakaric R."/>
            <person name="Luria V."/>
            <person name="Karger A."/>
            <person name="Kirschner M.W."/>
            <person name="Durand P.M."/>
            <person name="Michod R.E."/>
            <person name="Nozaki H."/>
            <person name="Olson B.J."/>
        </authorList>
    </citation>
    <scope>NUCLEOTIDE SEQUENCE [LARGE SCALE GENOMIC DNA]</scope>
    <source>
        <strain evidence="3">NIES-2863</strain>
    </source>
</reference>
<organism evidence="2 3">
    <name type="scientific">Gonium pectorale</name>
    <name type="common">Green alga</name>
    <dbReference type="NCBI Taxonomy" id="33097"/>
    <lineage>
        <taxon>Eukaryota</taxon>
        <taxon>Viridiplantae</taxon>
        <taxon>Chlorophyta</taxon>
        <taxon>core chlorophytes</taxon>
        <taxon>Chlorophyceae</taxon>
        <taxon>CS clade</taxon>
        <taxon>Chlamydomonadales</taxon>
        <taxon>Volvocaceae</taxon>
        <taxon>Gonium</taxon>
    </lineage>
</organism>
<feature type="compositionally biased region" description="Polar residues" evidence="1">
    <location>
        <begin position="69"/>
        <end position="79"/>
    </location>
</feature>
<protein>
    <submittedName>
        <fullName evidence="2">Uncharacterized protein</fullName>
    </submittedName>
</protein>
<gene>
    <name evidence="2" type="ORF">GPECTOR_50g612</name>
</gene>
<dbReference type="PANTHER" id="PTHR33874:SF4">
    <property type="entry name" value="EXPRESSED PROTEIN"/>
    <property type="match status" value="1"/>
</dbReference>
<comment type="caution">
    <text evidence="2">The sequence shown here is derived from an EMBL/GenBank/DDBJ whole genome shotgun (WGS) entry which is preliminary data.</text>
</comment>